<evidence type="ECO:0000313" key="1">
    <source>
        <dbReference type="EMBL" id="TMQ70210.1"/>
    </source>
</evidence>
<dbReference type="EMBL" id="VBPA01000226">
    <property type="protein sequence ID" value="TMQ70210.1"/>
    <property type="molecule type" value="Genomic_DNA"/>
</dbReference>
<reference evidence="1 2" key="1">
    <citation type="journal article" date="2019" name="Nat. Microbiol.">
        <title>Mediterranean grassland soil C-N compound turnover is dependent on rainfall and depth, and is mediated by genomically divergent microorganisms.</title>
        <authorList>
            <person name="Diamond S."/>
            <person name="Andeer P.F."/>
            <person name="Li Z."/>
            <person name="Crits-Christoph A."/>
            <person name="Burstein D."/>
            <person name="Anantharaman K."/>
            <person name="Lane K.R."/>
            <person name="Thomas B.C."/>
            <person name="Pan C."/>
            <person name="Northen T.R."/>
            <person name="Banfield J.F."/>
        </authorList>
    </citation>
    <scope>NUCLEOTIDE SEQUENCE [LARGE SCALE GENOMIC DNA]</scope>
    <source>
        <strain evidence="1">WS_10</strain>
    </source>
</reference>
<dbReference type="InterPro" id="IPR009351">
    <property type="entry name" value="AlkZ-like"/>
</dbReference>
<gene>
    <name evidence="1" type="ORF">E6K80_09235</name>
</gene>
<organism evidence="1 2">
    <name type="scientific">Eiseniibacteriota bacterium</name>
    <dbReference type="NCBI Taxonomy" id="2212470"/>
    <lineage>
        <taxon>Bacteria</taxon>
        <taxon>Candidatus Eiseniibacteriota</taxon>
    </lineage>
</organism>
<dbReference type="PANTHER" id="PTHR30528:SF0">
    <property type="entry name" value="CYTOPLASMIC PROTEIN"/>
    <property type="match status" value="1"/>
</dbReference>
<proteinExistence type="predicted"/>
<name>A0A538U2T2_UNCEI</name>
<dbReference type="AlphaFoldDB" id="A0A538U2T2"/>
<dbReference type="PANTHER" id="PTHR30528">
    <property type="entry name" value="CYTOPLASMIC PROTEIN"/>
    <property type="match status" value="1"/>
</dbReference>
<dbReference type="Pfam" id="PF06224">
    <property type="entry name" value="AlkZ-like"/>
    <property type="match status" value="1"/>
</dbReference>
<evidence type="ECO:0000313" key="2">
    <source>
        <dbReference type="Proteomes" id="UP000319836"/>
    </source>
</evidence>
<comment type="caution">
    <text evidence="1">The sequence shown here is derived from an EMBL/GenBank/DDBJ whole genome shotgun (WGS) entry which is preliminary data.</text>
</comment>
<sequence>MTASTPRRVPARAVAALFLERQHLDRPRGRRLSAARLTRFVGDVGGIQLDTINVVERAHLLTLWSRFDVFDRRAFERLAYERRVLYEYWAHAACLVPIGHVPMWRHVMDGPRWTSRAHTWGRWAKKHLPVLAEVEDAIRARGPLASADFEDPSRRRRGGWWDRKPATHALDYLWMSGRTAVHSRVHFHKRYDLLERVVANGLGDGVPDAPAFWRWHLQRSLHAMGAATLADLKMYLSFPRGHEERRSALRDAVREGDVVELAVETLGRPVPWFAHASDLPRLSRAAQGPVPSRGTALLSPFDSFLWHRDRVRRLFGYDYTIEVYVPEAKRRHGYYSLPILHDGHVIGRLDPKTHRDERRLELKAVHFEPWFATGKASPGAFAERVERDAALRGTAEAIASLARFVRAETVTLARVSPSSLAAPLRRALAAVSPGATPAAPARAEATTR</sequence>
<dbReference type="Proteomes" id="UP000319836">
    <property type="component" value="Unassembled WGS sequence"/>
</dbReference>
<protein>
    <submittedName>
        <fullName evidence="1">Winged helix-turn-helix domain-containing protein</fullName>
    </submittedName>
</protein>
<accession>A0A538U2T2</accession>